<evidence type="ECO:0000259" key="4">
    <source>
        <dbReference type="Pfam" id="PF12783"/>
    </source>
</evidence>
<dbReference type="EMBL" id="OOIL02000171">
    <property type="protein sequence ID" value="VFQ61494.1"/>
    <property type="molecule type" value="Genomic_DNA"/>
</dbReference>
<keyword evidence="1" id="KW-0472">Membrane</keyword>
<dbReference type="InterPro" id="IPR032691">
    <property type="entry name" value="Mon2/Sec7/BIG1-like_HUS"/>
</dbReference>
<keyword evidence="6" id="KW-1185">Reference proteome</keyword>
<proteinExistence type="predicted"/>
<feature type="domain" description="Mon2/Sec7/BIG1-like HDS" evidence="3">
    <location>
        <begin position="321"/>
        <end position="391"/>
    </location>
</feature>
<dbReference type="InterPro" id="IPR015403">
    <property type="entry name" value="Mon2/Sec7/BIG1-like_HDS"/>
</dbReference>
<evidence type="ECO:0000256" key="2">
    <source>
        <dbReference type="SAM" id="SignalP"/>
    </source>
</evidence>
<keyword evidence="2" id="KW-0732">Signal</keyword>
<keyword evidence="1" id="KW-1133">Transmembrane helix</keyword>
<evidence type="ECO:0000313" key="6">
    <source>
        <dbReference type="Proteomes" id="UP000595140"/>
    </source>
</evidence>
<dbReference type="Pfam" id="PF09324">
    <property type="entry name" value="Sec7-like_HDS"/>
    <property type="match status" value="1"/>
</dbReference>
<dbReference type="PANTHER" id="PTHR34199:SF4">
    <property type="entry name" value="ARM REPEAT SUPERFAMILY PROTEIN"/>
    <property type="match status" value="1"/>
</dbReference>
<protein>
    <recommendedName>
        <fullName evidence="7">Protein MON2 homolog</fullName>
    </recommendedName>
</protein>
<accession>A0A484KC90</accession>
<feature type="domain" description="Mon2/Sec7/BIG1-like HUS" evidence="4">
    <location>
        <begin position="5"/>
        <end position="57"/>
    </location>
</feature>
<dbReference type="Pfam" id="PF12783">
    <property type="entry name" value="Sec7-like_HUS"/>
    <property type="match status" value="1"/>
</dbReference>
<dbReference type="OrthoDB" id="294853at2759"/>
<dbReference type="PANTHER" id="PTHR34199">
    <property type="entry name" value="NUMOD3 MOTIF FAMILY PROTEIN, EXPRESSED"/>
    <property type="match status" value="1"/>
</dbReference>
<feature type="transmembrane region" description="Helical" evidence="1">
    <location>
        <begin position="805"/>
        <end position="830"/>
    </location>
</feature>
<dbReference type="SUPFAM" id="SSF48371">
    <property type="entry name" value="ARM repeat"/>
    <property type="match status" value="1"/>
</dbReference>
<gene>
    <name evidence="5" type="ORF">CCAM_LOCUS3270</name>
</gene>
<feature type="signal peptide" evidence="2">
    <location>
        <begin position="1"/>
        <end position="16"/>
    </location>
</feature>
<dbReference type="InterPro" id="IPR016024">
    <property type="entry name" value="ARM-type_fold"/>
</dbReference>
<feature type="chain" id="PRO_5019756159" description="Protein MON2 homolog" evidence="2">
    <location>
        <begin position="17"/>
        <end position="909"/>
    </location>
</feature>
<keyword evidence="1" id="KW-0812">Transmembrane</keyword>
<organism evidence="5 6">
    <name type="scientific">Cuscuta campestris</name>
    <dbReference type="NCBI Taxonomy" id="132261"/>
    <lineage>
        <taxon>Eukaryota</taxon>
        <taxon>Viridiplantae</taxon>
        <taxon>Streptophyta</taxon>
        <taxon>Embryophyta</taxon>
        <taxon>Tracheophyta</taxon>
        <taxon>Spermatophyta</taxon>
        <taxon>Magnoliopsida</taxon>
        <taxon>eudicotyledons</taxon>
        <taxon>Gunneridae</taxon>
        <taxon>Pentapetalae</taxon>
        <taxon>asterids</taxon>
        <taxon>lamiids</taxon>
        <taxon>Solanales</taxon>
        <taxon>Convolvulaceae</taxon>
        <taxon>Cuscuteae</taxon>
        <taxon>Cuscuta</taxon>
        <taxon>Cuscuta subgen. Grammica</taxon>
        <taxon>Cuscuta sect. Cleistogrammica</taxon>
    </lineage>
</organism>
<dbReference type="AlphaFoldDB" id="A0A484KC90"/>
<dbReference type="Proteomes" id="UP000595140">
    <property type="component" value="Unassembled WGS sequence"/>
</dbReference>
<sequence length="909" mass="99442">MSLMQVFLSMLVRAISLDLPLWHRILVLEILRGFCVEAHTLRILFQNFDMNPKNTNVVASMVESLARVVSSIQFQDTCEESLEAVAGMFTSKSKGVEWSLDSDASNTAVLVASEAHAVTLAIEGLLGIVFAVATLTDEAVDVGEVLETLAALDRAIHSPHAATQEVSMAVPKLTRDSSGQYSDFHILSSLNSQLFESSALMHVSAVKSLLSALRQLSHQSLSATVSFVQASNQKVGSISFAIERMLSVLVNNLHRVAPLWDDVIGHFTELTSSSNQHVRNMALNAMDQSICAVLGSEVFQEQASSKVFASNVCPENIEMRSLERAIISPLTTLYSSTQSVDIRVALLKILLHVLERHGEKLHYSWPYILDILRSVAHAAEKDLISLGFQCLRIIMNDGLSSIPTNCLHVCIDVTGSYCAQKTELNISLTAELYQENSDFKEISEKCSTRPHRDFFIKDGFLFEGNILCIPWCNVREIHIDEVQRGALAGHYCEEKTRDLARENYYGPKLVNRNTLSREAATSSKAEWQGKELGTRGGKAVHMLIHHSNILIKQGNLPLPYLISVLDIYELVLPKLPNYSNSATSKVIQEIFLSLGDLYVQAQEMFDSFMYLKLLKVLDVGIKQTKIANSNFEADYGHLPPLQRTILEILPIVCPANHIATMWPPFLGKLMEYLPGCDSSIGEIDDGDQGNTADSVDVPCRIASNAPKKSENLSPSGPIVSTHMFSEKLIPVLADLCVQAPAAVKYDVFPDIIHVLGSGHSIDTAFISSSSLMEGMAAPPYPWDLNAVPSGFFSWLRLECSACSGFLVSFLATWFVFTFPAIVAMSITAMFTSTATVRLSASDQAMSTAVTFSVTVTITVSAAVTFTSTVTLPTSANFTSAARLSLNATLSSSGGLDRALPFVQCWGTDT</sequence>
<name>A0A484KC90_9ASTE</name>
<evidence type="ECO:0000313" key="5">
    <source>
        <dbReference type="EMBL" id="VFQ61494.1"/>
    </source>
</evidence>
<evidence type="ECO:0000259" key="3">
    <source>
        <dbReference type="Pfam" id="PF09324"/>
    </source>
</evidence>
<evidence type="ECO:0000256" key="1">
    <source>
        <dbReference type="SAM" id="Phobius"/>
    </source>
</evidence>
<reference evidence="5 6" key="1">
    <citation type="submission" date="2018-04" db="EMBL/GenBank/DDBJ databases">
        <authorList>
            <person name="Vogel A."/>
        </authorList>
    </citation>
    <scope>NUCLEOTIDE SEQUENCE [LARGE SCALE GENOMIC DNA]</scope>
</reference>
<evidence type="ECO:0008006" key="7">
    <source>
        <dbReference type="Google" id="ProtNLM"/>
    </source>
</evidence>